<evidence type="ECO:0000259" key="3">
    <source>
        <dbReference type="PROSITE" id="PS50222"/>
    </source>
</evidence>
<dbReference type="Proteomes" id="UP000054937">
    <property type="component" value="Unassembled WGS sequence"/>
</dbReference>
<feature type="domain" description="EF-hand" evidence="3">
    <location>
        <begin position="595"/>
        <end position="626"/>
    </location>
</feature>
<dbReference type="PROSITE" id="PS00018">
    <property type="entry name" value="EF_HAND_1"/>
    <property type="match status" value="1"/>
</dbReference>
<keyword evidence="5" id="KW-1185">Reference proteome</keyword>
<dbReference type="InterPro" id="IPR018247">
    <property type="entry name" value="EF_Hand_1_Ca_BS"/>
</dbReference>
<dbReference type="InterPro" id="IPR002048">
    <property type="entry name" value="EF_hand_dom"/>
</dbReference>
<sequence length="626" mass="74025">MDPFQTKITFSGLKISCTLMGIFGESKNTLDFKSKDVSGQEILDFTLILFQPENSYFQQIQNQEEKQKKDNLLKSKKERAERRQKSKQELDVQHQIGVENIIESGIASLNNSLSHQDSAAVLENSKDIDTDNNLQQQQLIKNNSTSILNDSLNQNFSQNLQIPQHKRTTSSNNNYPKKQLSQQNQAEEINKIEKEKQDWKDKFLASEKKNVQIQTQLSKLQEVFQKQVNENSQLKKNIHELNQEKKNWKINEKELKMENDNKKQQDLNSQNDEKQRLLNQIQVLEQKFNENQKTMEAKNASINNYKDEIKSVRLQIEELNEQIKLLKNENEKIKTEKEDEISNITEIFNSQSAKSNDQRKQYQDLENQVKEQLQQIKENKNQEIKQLQAQLDNIDEIQAKKQEQKTVLLRERIQQLSLDNESLKKQNQKDIELIKNQQKLEIQKIQEQKLVLESQIDYLKKFVLNKYHLNEEQLNQEIDEYVKFDQQGDSSIARELITRGNQENNLSSSQIVNSEINQKNSNQGIKTRPNKKFNKYNTILKNQHNLKQQENQINDKLQQQNFQNMIKANIYQLNPQETEQDELKKENHAGDQKYFKYEYTEIIIKFLDLDKDGYLNYQEFLKALKI</sequence>
<feature type="compositionally biased region" description="Polar residues" evidence="2">
    <location>
        <begin position="169"/>
        <end position="186"/>
    </location>
</feature>
<comment type="caution">
    <text evidence="4">The sequence shown here is derived from an EMBL/GenBank/DDBJ whole genome shotgun (WGS) entry which is preliminary data.</text>
</comment>
<dbReference type="EMBL" id="LDAU01000110">
    <property type="protein sequence ID" value="KRX05025.1"/>
    <property type="molecule type" value="Genomic_DNA"/>
</dbReference>
<dbReference type="InParanoid" id="A0A0V0QS77"/>
<organism evidence="4 5">
    <name type="scientific">Pseudocohnilembus persalinus</name>
    <name type="common">Ciliate</name>
    <dbReference type="NCBI Taxonomy" id="266149"/>
    <lineage>
        <taxon>Eukaryota</taxon>
        <taxon>Sar</taxon>
        <taxon>Alveolata</taxon>
        <taxon>Ciliophora</taxon>
        <taxon>Intramacronucleata</taxon>
        <taxon>Oligohymenophorea</taxon>
        <taxon>Scuticociliatia</taxon>
        <taxon>Philasterida</taxon>
        <taxon>Pseudocohnilembidae</taxon>
        <taxon>Pseudocohnilembus</taxon>
    </lineage>
</organism>
<gene>
    <name evidence="4" type="ORF">PPERSA_06659</name>
</gene>
<dbReference type="AlphaFoldDB" id="A0A0V0QS77"/>
<protein>
    <recommendedName>
        <fullName evidence="3">EF-hand domain-containing protein</fullName>
    </recommendedName>
</protein>
<dbReference type="InterPro" id="IPR011992">
    <property type="entry name" value="EF-hand-dom_pair"/>
</dbReference>
<dbReference type="PROSITE" id="PS50222">
    <property type="entry name" value="EF_HAND_2"/>
    <property type="match status" value="1"/>
</dbReference>
<feature type="region of interest" description="Disordered" evidence="2">
    <location>
        <begin position="163"/>
        <end position="186"/>
    </location>
</feature>
<dbReference type="GO" id="GO:0005509">
    <property type="term" value="F:calcium ion binding"/>
    <property type="evidence" value="ECO:0007669"/>
    <property type="project" value="InterPro"/>
</dbReference>
<accession>A0A0V0QS77</accession>
<proteinExistence type="predicted"/>
<evidence type="ECO:0000313" key="4">
    <source>
        <dbReference type="EMBL" id="KRX05025.1"/>
    </source>
</evidence>
<evidence type="ECO:0000313" key="5">
    <source>
        <dbReference type="Proteomes" id="UP000054937"/>
    </source>
</evidence>
<reference evidence="4 5" key="1">
    <citation type="journal article" date="2015" name="Sci. Rep.">
        <title>Genome of the facultative scuticociliatosis pathogen Pseudocohnilembus persalinus provides insight into its virulence through horizontal gene transfer.</title>
        <authorList>
            <person name="Xiong J."/>
            <person name="Wang G."/>
            <person name="Cheng J."/>
            <person name="Tian M."/>
            <person name="Pan X."/>
            <person name="Warren A."/>
            <person name="Jiang C."/>
            <person name="Yuan D."/>
            <person name="Miao W."/>
        </authorList>
    </citation>
    <scope>NUCLEOTIDE SEQUENCE [LARGE SCALE GENOMIC DNA]</scope>
    <source>
        <strain evidence="4">36N120E</strain>
    </source>
</reference>
<keyword evidence="1" id="KW-0106">Calcium</keyword>
<name>A0A0V0QS77_PSEPJ</name>
<evidence type="ECO:0000256" key="2">
    <source>
        <dbReference type="SAM" id="MobiDB-lite"/>
    </source>
</evidence>
<dbReference type="SUPFAM" id="SSF47473">
    <property type="entry name" value="EF-hand"/>
    <property type="match status" value="1"/>
</dbReference>
<evidence type="ECO:0000256" key="1">
    <source>
        <dbReference type="ARBA" id="ARBA00022837"/>
    </source>
</evidence>